<reference evidence="4 5" key="1">
    <citation type="submission" date="2018-11" db="EMBL/GenBank/DDBJ databases">
        <title>YIM 102482-1 draft genome.</title>
        <authorList>
            <person name="Li G."/>
            <person name="Jiang Y."/>
        </authorList>
    </citation>
    <scope>NUCLEOTIDE SEQUENCE [LARGE SCALE GENOMIC DNA]</scope>
    <source>
        <strain evidence="4 5">YIM 102482-1</strain>
    </source>
</reference>
<name>A0A3P3VUF4_9MICO</name>
<proteinExistence type="predicted"/>
<evidence type="ECO:0000256" key="2">
    <source>
        <dbReference type="ARBA" id="ARBA00023163"/>
    </source>
</evidence>
<keyword evidence="1" id="KW-0805">Transcription regulation</keyword>
<dbReference type="InterPro" id="IPR036271">
    <property type="entry name" value="Tet_transcr_reg_TetR-rel_C_sf"/>
</dbReference>
<dbReference type="InterPro" id="IPR004111">
    <property type="entry name" value="Repressor_TetR_C"/>
</dbReference>
<comment type="caution">
    <text evidence="4">The sequence shown here is derived from an EMBL/GenBank/DDBJ whole genome shotgun (WGS) entry which is preliminary data.</text>
</comment>
<feature type="domain" description="Tetracycline repressor TetR C-terminal" evidence="3">
    <location>
        <begin position="1"/>
        <end position="121"/>
    </location>
</feature>
<evidence type="ECO:0000313" key="4">
    <source>
        <dbReference type="EMBL" id="RRJ85618.1"/>
    </source>
</evidence>
<dbReference type="GO" id="GO:0045892">
    <property type="term" value="P:negative regulation of DNA-templated transcription"/>
    <property type="evidence" value="ECO:0007669"/>
    <property type="project" value="InterPro"/>
</dbReference>
<dbReference type="AlphaFoldDB" id="A0A3P3VUF4"/>
<dbReference type="Gene3D" id="1.10.357.10">
    <property type="entry name" value="Tetracycline Repressor, domain 2"/>
    <property type="match status" value="1"/>
</dbReference>
<sequence>MRAVLAAHLWAVQVLNTRANPGDASFAAQKSVLEVLARAGFSLKARANALAILDAFVLGFATQEAMLAEVGVEVRPEELAEGMPLDAFPRIGELAAAYVDGQVRFGDAFEVGLGVVLDGIARFRNETDISH</sequence>
<accession>A0A3P3VUF4</accession>
<dbReference type="EMBL" id="RQVS01000024">
    <property type="protein sequence ID" value="RRJ85618.1"/>
    <property type="molecule type" value="Genomic_DNA"/>
</dbReference>
<organism evidence="4 5">
    <name type="scientific">Gulosibacter macacae</name>
    <dbReference type="NCBI Taxonomy" id="2488791"/>
    <lineage>
        <taxon>Bacteria</taxon>
        <taxon>Bacillati</taxon>
        <taxon>Actinomycetota</taxon>
        <taxon>Actinomycetes</taxon>
        <taxon>Micrococcales</taxon>
        <taxon>Microbacteriaceae</taxon>
        <taxon>Gulosibacter</taxon>
    </lineage>
</organism>
<evidence type="ECO:0000259" key="3">
    <source>
        <dbReference type="Pfam" id="PF02909"/>
    </source>
</evidence>
<dbReference type="OrthoDB" id="329481at2"/>
<evidence type="ECO:0000313" key="5">
    <source>
        <dbReference type="Proteomes" id="UP000274391"/>
    </source>
</evidence>
<dbReference type="Proteomes" id="UP000274391">
    <property type="component" value="Unassembled WGS sequence"/>
</dbReference>
<keyword evidence="5" id="KW-1185">Reference proteome</keyword>
<gene>
    <name evidence="4" type="ORF">EG850_12695</name>
</gene>
<dbReference type="Pfam" id="PF02909">
    <property type="entry name" value="TetR_C_1"/>
    <property type="match status" value="1"/>
</dbReference>
<keyword evidence="2" id="KW-0804">Transcription</keyword>
<protein>
    <recommendedName>
        <fullName evidence="3">Tetracycline repressor TetR C-terminal domain-containing protein</fullName>
    </recommendedName>
</protein>
<dbReference type="SUPFAM" id="SSF48498">
    <property type="entry name" value="Tetracyclin repressor-like, C-terminal domain"/>
    <property type="match status" value="1"/>
</dbReference>
<evidence type="ECO:0000256" key="1">
    <source>
        <dbReference type="ARBA" id="ARBA00023015"/>
    </source>
</evidence>